<protein>
    <submittedName>
        <fullName evidence="2">Ankyrin repeat-containing domain protein</fullName>
    </submittedName>
</protein>
<comment type="caution">
    <text evidence="2">The sequence shown here is derived from an EMBL/GenBank/DDBJ whole genome shotgun (WGS) entry which is preliminary data.</text>
</comment>
<dbReference type="STRING" id="1081108.A0A168FBA5"/>
<proteinExistence type="predicted"/>
<keyword evidence="3" id="KW-1185">Reference proteome</keyword>
<dbReference type="AlphaFoldDB" id="A0A168FBA5"/>
<name>A0A168FBA5_CORDF</name>
<dbReference type="Gene3D" id="1.25.40.20">
    <property type="entry name" value="Ankyrin repeat-containing domain"/>
    <property type="match status" value="1"/>
</dbReference>
<gene>
    <name evidence="2" type="ORF">LEL_06911</name>
</gene>
<evidence type="ECO:0000256" key="1">
    <source>
        <dbReference type="SAM" id="MobiDB-lite"/>
    </source>
</evidence>
<dbReference type="InterPro" id="IPR036770">
    <property type="entry name" value="Ankyrin_rpt-contain_sf"/>
</dbReference>
<evidence type="ECO:0000313" key="2">
    <source>
        <dbReference type="EMBL" id="OAA74923.1"/>
    </source>
</evidence>
<dbReference type="OrthoDB" id="4868887at2759"/>
<dbReference type="InterPro" id="IPR002110">
    <property type="entry name" value="Ankyrin_rpt"/>
</dbReference>
<dbReference type="Pfam" id="PF12796">
    <property type="entry name" value="Ank_2"/>
    <property type="match status" value="1"/>
</dbReference>
<dbReference type="SUPFAM" id="SSF48403">
    <property type="entry name" value="Ankyrin repeat"/>
    <property type="match status" value="1"/>
</dbReference>
<dbReference type="EMBL" id="AZHF01000005">
    <property type="protein sequence ID" value="OAA74923.1"/>
    <property type="molecule type" value="Genomic_DNA"/>
</dbReference>
<accession>A0A168FBA5</accession>
<sequence length="219" mass="25048">MQEVFGNYSPEFEPRRRSSTGNALYIVASLGDIEMAKLLKGQGRLQLGASNPSESRSDPNVVRNREDDSRCPSGNRGQTALAVAVCQGHDSVVRVLCADWRVDINLAGPDYRPPFFYAVRNSRWDIADILYKRGATYDAELAFEQACVDRRLDWMIRLIRVTEFNEYRLQDWHDKAYGHLKTCLFWLQVGPELDRRRDTYAKNWATGQSPAVNEASVQR</sequence>
<dbReference type="Proteomes" id="UP000076881">
    <property type="component" value="Unassembled WGS sequence"/>
</dbReference>
<reference evidence="2 3" key="1">
    <citation type="journal article" date="2016" name="Genome Biol. Evol.">
        <title>Divergent and convergent evolution of fungal pathogenicity.</title>
        <authorList>
            <person name="Shang Y."/>
            <person name="Xiao G."/>
            <person name="Zheng P."/>
            <person name="Cen K."/>
            <person name="Zhan S."/>
            <person name="Wang C."/>
        </authorList>
    </citation>
    <scope>NUCLEOTIDE SEQUENCE [LARGE SCALE GENOMIC DNA]</scope>
    <source>
        <strain evidence="2 3">RCEF 1005</strain>
    </source>
</reference>
<feature type="region of interest" description="Disordered" evidence="1">
    <location>
        <begin position="46"/>
        <end position="75"/>
    </location>
</feature>
<evidence type="ECO:0000313" key="3">
    <source>
        <dbReference type="Proteomes" id="UP000076881"/>
    </source>
</evidence>
<organism evidence="2 3">
    <name type="scientific">Akanthomyces lecanii RCEF 1005</name>
    <dbReference type="NCBI Taxonomy" id="1081108"/>
    <lineage>
        <taxon>Eukaryota</taxon>
        <taxon>Fungi</taxon>
        <taxon>Dikarya</taxon>
        <taxon>Ascomycota</taxon>
        <taxon>Pezizomycotina</taxon>
        <taxon>Sordariomycetes</taxon>
        <taxon>Hypocreomycetidae</taxon>
        <taxon>Hypocreales</taxon>
        <taxon>Cordycipitaceae</taxon>
        <taxon>Akanthomyces</taxon>
        <taxon>Cordyceps confragosa</taxon>
    </lineage>
</organism>